<dbReference type="PRINTS" id="PR00765">
    <property type="entry name" value="CRBOXYPTASEA"/>
</dbReference>
<comment type="caution">
    <text evidence="11">The sequence shown here is derived from an EMBL/GenBank/DDBJ whole genome shotgun (WGS) entry which is preliminary data.</text>
</comment>
<evidence type="ECO:0000256" key="2">
    <source>
        <dbReference type="ARBA" id="ARBA00005988"/>
    </source>
</evidence>
<dbReference type="Proteomes" id="UP000239590">
    <property type="component" value="Unassembled WGS sequence"/>
</dbReference>
<evidence type="ECO:0000256" key="6">
    <source>
        <dbReference type="ARBA" id="ARBA00023049"/>
    </source>
</evidence>
<feature type="active site" description="Proton donor/acceptor" evidence="7">
    <location>
        <position position="374"/>
    </location>
</feature>
<evidence type="ECO:0000256" key="1">
    <source>
        <dbReference type="ARBA" id="ARBA00001947"/>
    </source>
</evidence>
<dbReference type="Pfam" id="PF00246">
    <property type="entry name" value="Peptidase_M14"/>
    <property type="match status" value="2"/>
</dbReference>
<dbReference type="OrthoDB" id="5294005at2"/>
<reference evidence="12" key="1">
    <citation type="submission" date="2018-02" db="EMBL/GenBank/DDBJ databases">
        <title>Genome sequencing of Solimonas sp. HR-BB.</title>
        <authorList>
            <person name="Lee Y."/>
            <person name="Jeon C.O."/>
        </authorList>
    </citation>
    <scope>NUCLEOTIDE SEQUENCE [LARGE SCALE GENOMIC DNA]</scope>
    <source>
        <strain evidence="12">HR-U</strain>
    </source>
</reference>
<evidence type="ECO:0000313" key="12">
    <source>
        <dbReference type="Proteomes" id="UP000239590"/>
    </source>
</evidence>
<keyword evidence="4" id="KW-0378">Hydrolase</keyword>
<comment type="similarity">
    <text evidence="2 7">Belongs to the peptidase M14 family.</text>
</comment>
<comment type="cofactor">
    <cofactor evidence="1">
        <name>Zn(2+)</name>
        <dbReference type="ChEBI" id="CHEBI:29105"/>
    </cofactor>
</comment>
<dbReference type="GO" id="GO:0008270">
    <property type="term" value="F:zinc ion binding"/>
    <property type="evidence" value="ECO:0007669"/>
    <property type="project" value="InterPro"/>
</dbReference>
<dbReference type="RefSeq" id="WP_104711864.1">
    <property type="nucleotide sequence ID" value="NZ_PTRA01000001.1"/>
</dbReference>
<dbReference type="GO" id="GO:0006508">
    <property type="term" value="P:proteolysis"/>
    <property type="evidence" value="ECO:0007669"/>
    <property type="project" value="UniProtKB-KW"/>
</dbReference>
<sequence length="597" mass="67452">MKKILTLSLLLSGVSVLAQQKDPIGIRAIGTPPNPKVQVAWNRYYDYKGLVDIMQRMVKAYPNLAKLETIGKSQQGRDLYVLTITDLKSGKSDTQKPAFWTDANIHSNELQGSEMALYAAWYLTENHANNQFIKELLRDKTFYFAPTINPDAREDFIYKPNTANTPRSGMTPIDDDGDGLVDEDNFDDLDGDGEITMMRRKSPYGRLKVNPEDPRMLIPAKPDEAGEYEMLGIEGLDNDGDGLVNEDRPGSYDPNRDWAWNWQPDYIQGGAYKYPFSLPEPRVIMEWVMKHPNIAGAQSYHNYSGMFLRGPGAAEDDVHYDPADVQVYDYLGKTGEKMIPTYQYGAIHKILYTVYGGEIDWFALGRGIFMFSNELWTSYLYFNKKGEANELRNAPNTEPYDFDRLLLHGDAFVDWKPFKHPQYGDIEIGGFKKNYIRNHPGFILETDGHRNAAFTIFHANQMPKIEVKEVAKKELGNGLTEITATITNSRIIPTHSSFDVKNKINLPDYITLKEAQVVSGLQMTNPDGSGYGYGSNPAFESYKEQKLNPQTLEVANIPGMGYVRLRWIVKGNPANWNIEVNSQKGGLTTASGSFTKK</sequence>
<keyword evidence="5" id="KW-0862">Zinc</keyword>
<feature type="signal peptide" evidence="9">
    <location>
        <begin position="1"/>
        <end position="18"/>
    </location>
</feature>
<evidence type="ECO:0000256" key="5">
    <source>
        <dbReference type="ARBA" id="ARBA00022833"/>
    </source>
</evidence>
<dbReference type="GO" id="GO:0005615">
    <property type="term" value="C:extracellular space"/>
    <property type="evidence" value="ECO:0007669"/>
    <property type="project" value="TreeGrafter"/>
</dbReference>
<name>A0A2S7IQI8_9BACT</name>
<evidence type="ECO:0000256" key="8">
    <source>
        <dbReference type="SAM" id="MobiDB-lite"/>
    </source>
</evidence>
<dbReference type="AlphaFoldDB" id="A0A2S7IQI8"/>
<dbReference type="PANTHER" id="PTHR11705:SF143">
    <property type="entry name" value="SLL0236 PROTEIN"/>
    <property type="match status" value="1"/>
</dbReference>
<keyword evidence="9" id="KW-0732">Signal</keyword>
<evidence type="ECO:0000256" key="3">
    <source>
        <dbReference type="ARBA" id="ARBA00022670"/>
    </source>
</evidence>
<dbReference type="InterPro" id="IPR000834">
    <property type="entry name" value="Peptidase_M14"/>
</dbReference>
<dbReference type="PANTHER" id="PTHR11705">
    <property type="entry name" value="PROTEASE FAMILY M14 CARBOXYPEPTIDASE A,B"/>
    <property type="match status" value="1"/>
</dbReference>
<feature type="region of interest" description="Disordered" evidence="8">
    <location>
        <begin position="157"/>
        <end position="180"/>
    </location>
</feature>
<dbReference type="PROSITE" id="PS52035">
    <property type="entry name" value="PEPTIDASE_M14"/>
    <property type="match status" value="1"/>
</dbReference>
<evidence type="ECO:0000256" key="7">
    <source>
        <dbReference type="PROSITE-ProRule" id="PRU01379"/>
    </source>
</evidence>
<dbReference type="SUPFAM" id="SSF53187">
    <property type="entry name" value="Zn-dependent exopeptidases"/>
    <property type="match status" value="1"/>
</dbReference>
<dbReference type="EMBL" id="PTRA01000001">
    <property type="protein sequence ID" value="PQA59975.1"/>
    <property type="molecule type" value="Genomic_DNA"/>
</dbReference>
<dbReference type="GO" id="GO:0004181">
    <property type="term" value="F:metallocarboxypeptidase activity"/>
    <property type="evidence" value="ECO:0007669"/>
    <property type="project" value="InterPro"/>
</dbReference>
<feature type="domain" description="Peptidase M14" evidence="10">
    <location>
        <begin position="43"/>
        <end position="394"/>
    </location>
</feature>
<dbReference type="SMART" id="SM00631">
    <property type="entry name" value="Zn_pept"/>
    <property type="match status" value="1"/>
</dbReference>
<evidence type="ECO:0000259" key="10">
    <source>
        <dbReference type="PROSITE" id="PS52035"/>
    </source>
</evidence>
<proteinExistence type="inferred from homology"/>
<accession>A0A2S7IQI8</accession>
<evidence type="ECO:0000256" key="4">
    <source>
        <dbReference type="ARBA" id="ARBA00022801"/>
    </source>
</evidence>
<evidence type="ECO:0000256" key="9">
    <source>
        <dbReference type="SAM" id="SignalP"/>
    </source>
</evidence>
<protein>
    <submittedName>
        <fullName evidence="11">Peptidase M14</fullName>
    </submittedName>
</protein>
<keyword evidence="12" id="KW-1185">Reference proteome</keyword>
<gene>
    <name evidence="11" type="ORF">C5O19_10225</name>
</gene>
<evidence type="ECO:0000313" key="11">
    <source>
        <dbReference type="EMBL" id="PQA59975.1"/>
    </source>
</evidence>
<keyword evidence="6" id="KW-0482">Metalloprotease</keyword>
<dbReference type="Gene3D" id="3.40.630.10">
    <property type="entry name" value="Zn peptidases"/>
    <property type="match status" value="1"/>
</dbReference>
<feature type="chain" id="PRO_5015393118" evidence="9">
    <location>
        <begin position="19"/>
        <end position="597"/>
    </location>
</feature>
<organism evidence="11 12">
    <name type="scientific">Siphonobacter curvatus</name>
    <dbReference type="NCBI Taxonomy" id="2094562"/>
    <lineage>
        <taxon>Bacteria</taxon>
        <taxon>Pseudomonadati</taxon>
        <taxon>Bacteroidota</taxon>
        <taxon>Cytophagia</taxon>
        <taxon>Cytophagales</taxon>
        <taxon>Cytophagaceae</taxon>
        <taxon>Siphonobacter</taxon>
    </lineage>
</organism>
<keyword evidence="3" id="KW-0645">Protease</keyword>
<dbReference type="CDD" id="cd06905">
    <property type="entry name" value="M14-like"/>
    <property type="match status" value="1"/>
</dbReference>